<dbReference type="Proteomes" id="UP000033649">
    <property type="component" value="Unassembled WGS sequence"/>
</dbReference>
<sequence length="443" mass="49767">MSFVGYVKSNLTRLPMPVGQAVSLVPFAFRPGIATIYRLRKKQIAELSAQGVAQRKKAIFERVKAIASYAYANVPFYSELYRAGGVDPARFSTFDDLADLPIINKAMLQSVPLEHRSSSKPGRYIVNTGGSSGSTLEFYIEPSSVAHEWAHMHTIWARLGFRQTDLRIVFAGRSDVRNLVMYDSARHQFNVDIYAGWQAVADNLVPIFQRFRAPYLHGYPSSIFDFVQWLEDNNHPLLGLMRGKVRGMLLGSEFPAPQARSATERLLGCSSISWYGHTERALLAYETAKGIYEPFQSYGFAEAVQIDTHSKLICTGFYNQASPFIRYDTGDLVEGRHDEGLLRSFEIREGRSGEFIIDAHGNKVFLTALIFGRHHKCFDYCSHIQLKQEHPGQVTVFGVARPDAPADRFAQDFDAANVALTFKFCLIAQPFRTSSGKVPLLVR</sequence>
<keyword evidence="2" id="KW-1185">Reference proteome</keyword>
<reference evidence="1 2" key="1">
    <citation type="submission" date="2015-03" db="EMBL/GenBank/DDBJ databases">
        <authorList>
            <person name="Hassan Y."/>
            <person name="Lepp D."/>
            <person name="Li X.-Z."/>
            <person name="Zhou T."/>
        </authorList>
    </citation>
    <scope>NUCLEOTIDE SEQUENCE [LARGE SCALE GENOMIC DNA]</scope>
    <source>
        <strain evidence="1 2">IPL18</strain>
    </source>
</reference>
<dbReference type="PANTHER" id="PTHR36932">
    <property type="entry name" value="CAPSULAR POLYSACCHARIDE BIOSYNTHESIS PROTEIN"/>
    <property type="match status" value="1"/>
</dbReference>
<evidence type="ECO:0000313" key="1">
    <source>
        <dbReference type="EMBL" id="KKB08888.1"/>
    </source>
</evidence>
<dbReference type="RefSeq" id="WP_046103577.1">
    <property type="nucleotide sequence ID" value="NZ_JZEY01000054.1"/>
</dbReference>
<proteinExistence type="predicted"/>
<dbReference type="STRING" id="429727.VE26_02225"/>
<dbReference type="Gene3D" id="3.40.50.12780">
    <property type="entry name" value="N-terminal domain of ligase-like"/>
    <property type="match status" value="1"/>
</dbReference>
<evidence type="ECO:0008006" key="3">
    <source>
        <dbReference type="Google" id="ProtNLM"/>
    </source>
</evidence>
<organism evidence="1 2">
    <name type="scientific">Devosia chinhatensis</name>
    <dbReference type="NCBI Taxonomy" id="429727"/>
    <lineage>
        <taxon>Bacteria</taxon>
        <taxon>Pseudomonadati</taxon>
        <taxon>Pseudomonadota</taxon>
        <taxon>Alphaproteobacteria</taxon>
        <taxon>Hyphomicrobiales</taxon>
        <taxon>Devosiaceae</taxon>
        <taxon>Devosia</taxon>
    </lineage>
</organism>
<dbReference type="OrthoDB" id="580775at2"/>
<dbReference type="AlphaFoldDB" id="A0A0F5FJB0"/>
<dbReference type="PANTHER" id="PTHR36932:SF1">
    <property type="entry name" value="CAPSULAR POLYSACCHARIDE BIOSYNTHESIS PROTEIN"/>
    <property type="match status" value="1"/>
</dbReference>
<evidence type="ECO:0000313" key="2">
    <source>
        <dbReference type="Proteomes" id="UP000033649"/>
    </source>
</evidence>
<comment type="caution">
    <text evidence="1">The sequence shown here is derived from an EMBL/GenBank/DDBJ whole genome shotgun (WGS) entry which is preliminary data.</text>
</comment>
<name>A0A0F5FJB0_9HYPH</name>
<accession>A0A0F5FJB0</accession>
<gene>
    <name evidence="1" type="ORF">VE26_02225</name>
</gene>
<dbReference type="EMBL" id="JZEY01000054">
    <property type="protein sequence ID" value="KKB08888.1"/>
    <property type="molecule type" value="Genomic_DNA"/>
</dbReference>
<dbReference type="InterPro" id="IPR053158">
    <property type="entry name" value="CapK_Type1_Caps_Biosynth"/>
</dbReference>
<protein>
    <recommendedName>
        <fullName evidence="3">Coenzyme F390 synthetase</fullName>
    </recommendedName>
</protein>
<dbReference type="SUPFAM" id="SSF56801">
    <property type="entry name" value="Acetyl-CoA synthetase-like"/>
    <property type="match status" value="1"/>
</dbReference>
<dbReference type="PATRIC" id="fig|429727.3.peg.465"/>
<dbReference type="InterPro" id="IPR042099">
    <property type="entry name" value="ANL_N_sf"/>
</dbReference>